<dbReference type="NCBIfam" id="TIGR03800">
    <property type="entry name" value="PLP_synth_Pdx2"/>
    <property type="match status" value="1"/>
</dbReference>
<proteinExistence type="inferred from homology"/>
<evidence type="ECO:0000256" key="7">
    <source>
        <dbReference type="ARBA" id="ARBA00049534"/>
    </source>
</evidence>
<evidence type="ECO:0000256" key="4">
    <source>
        <dbReference type="ARBA" id="ARBA00022898"/>
    </source>
</evidence>
<comment type="catalytic activity">
    <reaction evidence="7">
        <text>L-glutamine + H2O = L-glutamate + NH4(+)</text>
        <dbReference type="Rhea" id="RHEA:15889"/>
        <dbReference type="ChEBI" id="CHEBI:15377"/>
        <dbReference type="ChEBI" id="CHEBI:28938"/>
        <dbReference type="ChEBI" id="CHEBI:29985"/>
        <dbReference type="ChEBI" id="CHEBI:58359"/>
        <dbReference type="EC" id="3.5.1.2"/>
    </reaction>
</comment>
<keyword evidence="6" id="KW-0456">Lyase</keyword>
<dbReference type="EMBL" id="UINC01095575">
    <property type="protein sequence ID" value="SVC51766.1"/>
    <property type="molecule type" value="Genomic_DNA"/>
</dbReference>
<dbReference type="FunFam" id="3.40.50.880:FF:000010">
    <property type="entry name" value="uncharacterized protein LOC100176842 isoform X2"/>
    <property type="match status" value="1"/>
</dbReference>
<sequence length="174" mass="19324">MLKTLSIESSKVKTISDLNNVDGLIIPGGESTTIKKLIDRYGFEEPIKEKISHGMSVWGTCAGLICIAEKLSDPYPIPMNLIDAEISRNWFGRQVDSFETDLTFKGIKNNIKGIFIRAPIVKKISPNVEILSSLKDGTIVAIKQNKIMGTSFHPELSGTTAVHEYFIRLTKNEN</sequence>
<dbReference type="GO" id="GO:0008614">
    <property type="term" value="P:pyridoxine metabolic process"/>
    <property type="evidence" value="ECO:0007669"/>
    <property type="project" value="TreeGrafter"/>
</dbReference>
<dbReference type="GO" id="GO:0005829">
    <property type="term" value="C:cytosol"/>
    <property type="evidence" value="ECO:0007669"/>
    <property type="project" value="TreeGrafter"/>
</dbReference>
<comment type="similarity">
    <text evidence="1">Belongs to the glutaminase PdxT/SNO family.</text>
</comment>
<name>A0A382MSQ8_9ZZZZ</name>
<dbReference type="PROSITE" id="PS51273">
    <property type="entry name" value="GATASE_TYPE_1"/>
    <property type="match status" value="1"/>
</dbReference>
<protein>
    <recommendedName>
        <fullName evidence="2">glutaminase</fullName>
        <ecNumber evidence="2">3.5.1.2</ecNumber>
    </recommendedName>
</protein>
<gene>
    <name evidence="8" type="ORF">METZ01_LOCUS304620</name>
</gene>
<evidence type="ECO:0000256" key="5">
    <source>
        <dbReference type="ARBA" id="ARBA00022962"/>
    </source>
</evidence>
<organism evidence="8">
    <name type="scientific">marine metagenome</name>
    <dbReference type="NCBI Taxonomy" id="408172"/>
    <lineage>
        <taxon>unclassified sequences</taxon>
        <taxon>metagenomes</taxon>
        <taxon>ecological metagenomes</taxon>
    </lineage>
</organism>
<evidence type="ECO:0000256" key="1">
    <source>
        <dbReference type="ARBA" id="ARBA00008345"/>
    </source>
</evidence>
<dbReference type="GO" id="GO:0004359">
    <property type="term" value="F:glutaminase activity"/>
    <property type="evidence" value="ECO:0007669"/>
    <property type="project" value="UniProtKB-EC"/>
</dbReference>
<dbReference type="AlphaFoldDB" id="A0A382MSQ8"/>
<dbReference type="InterPro" id="IPR029062">
    <property type="entry name" value="Class_I_gatase-like"/>
</dbReference>
<dbReference type="PANTHER" id="PTHR31559:SF0">
    <property type="entry name" value="PYRIDOXAL 5'-PHOSPHATE SYNTHASE SUBUNIT SNO1-RELATED"/>
    <property type="match status" value="1"/>
</dbReference>
<evidence type="ECO:0000256" key="2">
    <source>
        <dbReference type="ARBA" id="ARBA00012918"/>
    </source>
</evidence>
<evidence type="ECO:0000256" key="3">
    <source>
        <dbReference type="ARBA" id="ARBA00022801"/>
    </source>
</evidence>
<evidence type="ECO:0000256" key="6">
    <source>
        <dbReference type="ARBA" id="ARBA00023239"/>
    </source>
</evidence>
<dbReference type="GO" id="GO:0016829">
    <property type="term" value="F:lyase activity"/>
    <property type="evidence" value="ECO:0007669"/>
    <property type="project" value="UniProtKB-KW"/>
</dbReference>
<accession>A0A382MSQ8</accession>
<dbReference type="PROSITE" id="PS51130">
    <property type="entry name" value="PDXT_SNO_2"/>
    <property type="match status" value="1"/>
</dbReference>
<dbReference type="PROSITE" id="PS01236">
    <property type="entry name" value="PDXT_SNO_1"/>
    <property type="match status" value="1"/>
</dbReference>
<dbReference type="SUPFAM" id="SSF52317">
    <property type="entry name" value="Class I glutamine amidotransferase-like"/>
    <property type="match status" value="1"/>
</dbReference>
<dbReference type="InterPro" id="IPR002161">
    <property type="entry name" value="PdxT/SNO"/>
</dbReference>
<reference evidence="8" key="1">
    <citation type="submission" date="2018-05" db="EMBL/GenBank/DDBJ databases">
        <authorList>
            <person name="Lanie J.A."/>
            <person name="Ng W.-L."/>
            <person name="Kazmierczak K.M."/>
            <person name="Andrzejewski T.M."/>
            <person name="Davidsen T.M."/>
            <person name="Wayne K.J."/>
            <person name="Tettelin H."/>
            <person name="Glass J.I."/>
            <person name="Rusch D."/>
            <person name="Podicherti R."/>
            <person name="Tsui H.-C.T."/>
            <person name="Winkler M.E."/>
        </authorList>
    </citation>
    <scope>NUCLEOTIDE SEQUENCE</scope>
</reference>
<dbReference type="CDD" id="cd01749">
    <property type="entry name" value="GATase1_PB"/>
    <property type="match status" value="1"/>
</dbReference>
<dbReference type="Gene3D" id="3.40.50.880">
    <property type="match status" value="1"/>
</dbReference>
<dbReference type="EC" id="3.5.1.2" evidence="2"/>
<dbReference type="GO" id="GO:0042823">
    <property type="term" value="P:pyridoxal phosphate biosynthetic process"/>
    <property type="evidence" value="ECO:0007669"/>
    <property type="project" value="InterPro"/>
</dbReference>
<keyword evidence="3" id="KW-0378">Hydrolase</keyword>
<dbReference type="PANTHER" id="PTHR31559">
    <property type="entry name" value="PYRIDOXAL 5'-PHOSPHATE SYNTHASE SUBUNIT SNO"/>
    <property type="match status" value="1"/>
</dbReference>
<evidence type="ECO:0000313" key="8">
    <source>
        <dbReference type="EMBL" id="SVC51766.1"/>
    </source>
</evidence>
<keyword evidence="5" id="KW-0315">Glutamine amidotransferase</keyword>
<keyword evidence="4" id="KW-0663">Pyridoxal phosphate</keyword>
<dbReference type="InterPro" id="IPR021196">
    <property type="entry name" value="PdxT/SNO_CS"/>
</dbReference>
<dbReference type="Pfam" id="PF01174">
    <property type="entry name" value="SNO"/>
    <property type="match status" value="1"/>
</dbReference>
<dbReference type="PIRSF" id="PIRSF005639">
    <property type="entry name" value="Glut_amidoT_SNO"/>
    <property type="match status" value="1"/>
</dbReference>
<dbReference type="GO" id="GO:1903600">
    <property type="term" value="C:glutaminase complex"/>
    <property type="evidence" value="ECO:0007669"/>
    <property type="project" value="TreeGrafter"/>
</dbReference>